<evidence type="ECO:0000256" key="2">
    <source>
        <dbReference type="SAM" id="Phobius"/>
    </source>
</evidence>
<organism evidence="4 5">
    <name type="scientific">Lactarius akahatsu</name>
    <dbReference type="NCBI Taxonomy" id="416441"/>
    <lineage>
        <taxon>Eukaryota</taxon>
        <taxon>Fungi</taxon>
        <taxon>Dikarya</taxon>
        <taxon>Basidiomycota</taxon>
        <taxon>Agaricomycotina</taxon>
        <taxon>Agaricomycetes</taxon>
        <taxon>Russulales</taxon>
        <taxon>Russulaceae</taxon>
        <taxon>Lactarius</taxon>
    </lineage>
</organism>
<feature type="region of interest" description="Disordered" evidence="1">
    <location>
        <begin position="1"/>
        <end position="56"/>
    </location>
</feature>
<keyword evidence="2" id="KW-0812">Transmembrane</keyword>
<dbReference type="EMBL" id="JAKELL010000238">
    <property type="protein sequence ID" value="KAH8978271.1"/>
    <property type="molecule type" value="Genomic_DNA"/>
</dbReference>
<gene>
    <name evidence="4" type="ORF">EDB92DRAFT_2119373</name>
</gene>
<name>A0AAD4L8K9_9AGAM</name>
<evidence type="ECO:0000256" key="1">
    <source>
        <dbReference type="SAM" id="MobiDB-lite"/>
    </source>
</evidence>
<reference evidence="4" key="1">
    <citation type="submission" date="2022-01" db="EMBL/GenBank/DDBJ databases">
        <title>Comparative genomics reveals a dynamic genome evolution in the ectomycorrhizal milk-cap (Lactarius) mushrooms.</title>
        <authorList>
            <consortium name="DOE Joint Genome Institute"/>
            <person name="Lebreton A."/>
            <person name="Tang N."/>
            <person name="Kuo A."/>
            <person name="LaButti K."/>
            <person name="Drula E."/>
            <person name="Barry K."/>
            <person name="Clum A."/>
            <person name="Lipzen A."/>
            <person name="Mousain D."/>
            <person name="Ng V."/>
            <person name="Wang R."/>
            <person name="Wang X."/>
            <person name="Dai Y."/>
            <person name="Henrissat B."/>
            <person name="Grigoriev I.V."/>
            <person name="Guerin-Laguette A."/>
            <person name="Yu F."/>
            <person name="Martin F.M."/>
        </authorList>
    </citation>
    <scope>NUCLEOTIDE SEQUENCE</scope>
    <source>
        <strain evidence="4">QP</strain>
    </source>
</reference>
<evidence type="ECO:0000313" key="4">
    <source>
        <dbReference type="EMBL" id="KAH8978271.1"/>
    </source>
</evidence>
<feature type="transmembrane region" description="Helical" evidence="2">
    <location>
        <begin position="130"/>
        <end position="153"/>
    </location>
</feature>
<evidence type="ECO:0000259" key="3">
    <source>
        <dbReference type="Pfam" id="PF20153"/>
    </source>
</evidence>
<dbReference type="Proteomes" id="UP001201163">
    <property type="component" value="Unassembled WGS sequence"/>
</dbReference>
<comment type="caution">
    <text evidence="4">The sequence shown here is derived from an EMBL/GenBank/DDBJ whole genome shotgun (WGS) entry which is preliminary data.</text>
</comment>
<keyword evidence="2" id="KW-1133">Transmembrane helix</keyword>
<dbReference type="Pfam" id="PF20153">
    <property type="entry name" value="DUF6535"/>
    <property type="match status" value="1"/>
</dbReference>
<proteinExistence type="predicted"/>
<sequence length="155" mass="17109">MAHSSDTDWFPPSSSSSELGHTLVETPPPESRPINHGSIALPSLPMPPSSAKHEQFETLAGEWEDAKRLSALPLSSELASHPKEERQEHAHVFPTPVEIHGHPHHRPHANDSFRLQDPPMIPFVPPASVVFINSVWFLCLVLSLTCALMATLLQQ</sequence>
<keyword evidence="5" id="KW-1185">Reference proteome</keyword>
<dbReference type="InterPro" id="IPR045338">
    <property type="entry name" value="DUF6535"/>
</dbReference>
<dbReference type="AlphaFoldDB" id="A0AAD4L8K9"/>
<evidence type="ECO:0000313" key="5">
    <source>
        <dbReference type="Proteomes" id="UP001201163"/>
    </source>
</evidence>
<feature type="domain" description="DUF6535" evidence="3">
    <location>
        <begin position="109"/>
        <end position="155"/>
    </location>
</feature>
<protein>
    <recommendedName>
        <fullName evidence="3">DUF6535 domain-containing protein</fullName>
    </recommendedName>
</protein>
<accession>A0AAD4L8K9</accession>
<keyword evidence="2" id="KW-0472">Membrane</keyword>